<protein>
    <recommendedName>
        <fullName evidence="3">GH16 domain-containing protein</fullName>
    </recommendedName>
</protein>
<keyword evidence="2" id="KW-1185">Reference proteome</keyword>
<evidence type="ECO:0000313" key="1">
    <source>
        <dbReference type="EMBL" id="GHO85003.1"/>
    </source>
</evidence>
<gene>
    <name evidence="1" type="ORF">KSZ_30090</name>
</gene>
<evidence type="ECO:0000313" key="2">
    <source>
        <dbReference type="Proteomes" id="UP000635565"/>
    </source>
</evidence>
<dbReference type="InterPro" id="IPR013320">
    <property type="entry name" value="ConA-like_dom_sf"/>
</dbReference>
<dbReference type="EMBL" id="BNJJ01000007">
    <property type="protein sequence ID" value="GHO85003.1"/>
    <property type="molecule type" value="Genomic_DNA"/>
</dbReference>
<name>A0ABQ3VGR3_9CHLR</name>
<dbReference type="RefSeq" id="WP_201362619.1">
    <property type="nucleotide sequence ID" value="NZ_BNJJ01000007.1"/>
</dbReference>
<dbReference type="SUPFAM" id="SSF49899">
    <property type="entry name" value="Concanavalin A-like lectins/glucanases"/>
    <property type="match status" value="1"/>
</dbReference>
<evidence type="ECO:0008006" key="3">
    <source>
        <dbReference type="Google" id="ProtNLM"/>
    </source>
</evidence>
<comment type="caution">
    <text evidence="1">The sequence shown here is derived from an EMBL/GenBank/DDBJ whole genome shotgun (WGS) entry which is preliminary data.</text>
</comment>
<accession>A0ABQ3VGR3</accession>
<organism evidence="1 2">
    <name type="scientific">Dictyobacter formicarum</name>
    <dbReference type="NCBI Taxonomy" id="2778368"/>
    <lineage>
        <taxon>Bacteria</taxon>
        <taxon>Bacillati</taxon>
        <taxon>Chloroflexota</taxon>
        <taxon>Ktedonobacteria</taxon>
        <taxon>Ktedonobacterales</taxon>
        <taxon>Dictyobacteraceae</taxon>
        <taxon>Dictyobacter</taxon>
    </lineage>
</organism>
<reference evidence="1 2" key="1">
    <citation type="journal article" date="2021" name="Int. J. Syst. Evol. Microbiol.">
        <title>Reticulibacter mediterranei gen. nov., sp. nov., within the new family Reticulibacteraceae fam. nov., and Ktedonospora formicarum gen. nov., sp. nov., Ktedonobacter robiniae sp. nov., Dictyobacter formicarum sp. nov. and Dictyobacter arantiisoli sp. nov., belonging to the class Ktedonobacteria.</title>
        <authorList>
            <person name="Yabe S."/>
            <person name="Zheng Y."/>
            <person name="Wang C.M."/>
            <person name="Sakai Y."/>
            <person name="Abe K."/>
            <person name="Yokota A."/>
            <person name="Donadio S."/>
            <person name="Cavaletti L."/>
            <person name="Monciardini P."/>
        </authorList>
    </citation>
    <scope>NUCLEOTIDE SEQUENCE [LARGE SCALE GENOMIC DNA]</scope>
    <source>
        <strain evidence="1 2">SOSP1-9</strain>
    </source>
</reference>
<sequence>MVLPENPAGHYADAQIDDYGQLPRAQFPWRPPLRMEVRARASHPAADATTGTQDMTVLRGTAGFGFWNYPFSVRGDILMLPEAVWFFYAAPPSNMALVPGVPGWGWKAQVIHSMRPGALLATLPTALATGWGRLSQNSAPAARWLQKLSGAQEALIQTDIMAWHTYSLEWWANEALFWVDGNQILRAPQPPTRPLGFVAWLDNQYAVATPRGVLRFGATPTATQWLAIDNIQIQPL</sequence>
<dbReference type="Proteomes" id="UP000635565">
    <property type="component" value="Unassembled WGS sequence"/>
</dbReference>
<proteinExistence type="predicted"/>